<dbReference type="Pfam" id="PF01402">
    <property type="entry name" value="RHH_1"/>
    <property type="match status" value="1"/>
</dbReference>
<name>A0A917PF00_9MICO</name>
<comment type="caution">
    <text evidence="2">The sequence shown here is derived from an EMBL/GenBank/DDBJ whole genome shotgun (WGS) entry which is preliminary data.</text>
</comment>
<dbReference type="CDD" id="cd21631">
    <property type="entry name" value="RHH_CopG_NikR-like"/>
    <property type="match status" value="1"/>
</dbReference>
<dbReference type="GO" id="GO:0006355">
    <property type="term" value="P:regulation of DNA-templated transcription"/>
    <property type="evidence" value="ECO:0007669"/>
    <property type="project" value="InterPro"/>
</dbReference>
<evidence type="ECO:0000313" key="3">
    <source>
        <dbReference type="Proteomes" id="UP000636956"/>
    </source>
</evidence>
<organism evidence="2 3">
    <name type="scientific">Agromyces bauzanensis</name>
    <dbReference type="NCBI Taxonomy" id="1308924"/>
    <lineage>
        <taxon>Bacteria</taxon>
        <taxon>Bacillati</taxon>
        <taxon>Actinomycetota</taxon>
        <taxon>Actinomycetes</taxon>
        <taxon>Micrococcales</taxon>
        <taxon>Microbacteriaceae</taxon>
        <taxon>Agromyces</taxon>
    </lineage>
</organism>
<dbReference type="Proteomes" id="UP000636956">
    <property type="component" value="Unassembled WGS sequence"/>
</dbReference>
<evidence type="ECO:0000259" key="1">
    <source>
        <dbReference type="Pfam" id="PF01402"/>
    </source>
</evidence>
<reference evidence="2" key="2">
    <citation type="submission" date="2020-09" db="EMBL/GenBank/DDBJ databases">
        <authorList>
            <person name="Sun Q."/>
            <person name="Zhou Y."/>
        </authorList>
    </citation>
    <scope>NUCLEOTIDE SEQUENCE</scope>
    <source>
        <strain evidence="2">CGMCC 1.8984</strain>
    </source>
</reference>
<feature type="domain" description="Ribbon-helix-helix protein CopG" evidence="1">
    <location>
        <begin position="2"/>
        <end position="40"/>
    </location>
</feature>
<dbReference type="InterPro" id="IPR010985">
    <property type="entry name" value="Ribbon_hlx_hlx"/>
</dbReference>
<dbReference type="AlphaFoldDB" id="A0A917PF00"/>
<evidence type="ECO:0000313" key="2">
    <source>
        <dbReference type="EMBL" id="GGJ73007.1"/>
    </source>
</evidence>
<dbReference type="SUPFAM" id="SSF47598">
    <property type="entry name" value="Ribbon-helix-helix"/>
    <property type="match status" value="1"/>
</dbReference>
<sequence>MAVNLRLTPEIADALRERSRASGVSQQEILRRAIERYLEIEARSASSYRASLIPPRRPFQESEEQLVLPIGVSSETLLDRDDRL</sequence>
<proteinExistence type="predicted"/>
<gene>
    <name evidence="2" type="ORF">GCM10011372_08650</name>
</gene>
<protein>
    <recommendedName>
        <fullName evidence="1">Ribbon-helix-helix protein CopG domain-containing protein</fullName>
    </recommendedName>
</protein>
<dbReference type="InterPro" id="IPR002145">
    <property type="entry name" value="CopG"/>
</dbReference>
<dbReference type="EMBL" id="BMMD01000003">
    <property type="protein sequence ID" value="GGJ73007.1"/>
    <property type="molecule type" value="Genomic_DNA"/>
</dbReference>
<keyword evidence="3" id="KW-1185">Reference proteome</keyword>
<dbReference type="RefSeq" id="WP_188742211.1">
    <property type="nucleotide sequence ID" value="NZ_BMMD01000003.1"/>
</dbReference>
<reference evidence="2" key="1">
    <citation type="journal article" date="2014" name="Int. J. Syst. Evol. Microbiol.">
        <title>Complete genome sequence of Corynebacterium casei LMG S-19264T (=DSM 44701T), isolated from a smear-ripened cheese.</title>
        <authorList>
            <consortium name="US DOE Joint Genome Institute (JGI-PGF)"/>
            <person name="Walter F."/>
            <person name="Albersmeier A."/>
            <person name="Kalinowski J."/>
            <person name="Ruckert C."/>
        </authorList>
    </citation>
    <scope>NUCLEOTIDE SEQUENCE</scope>
    <source>
        <strain evidence="2">CGMCC 1.8984</strain>
    </source>
</reference>
<accession>A0A917PF00</accession>